<sequence length="282" mass="32366">MAAKNLTDTTTLHNGVKMPWFGLGVWQREDGEEVENAVTFALKAGYRLIDTAAFMNTLGIYGNEEGVGRAIAKSDVKREDIFVTTKVWNADQGYESTLQAFEASRKSLGFEYVDLYLIHWPVKGKYKDTWKALEKLYKDGYVRAIGLSNFQVHHIEDILSVAEVRPMVNQVEYHPYLTQKELHAYCKEQNIQMEAWSPLMQGKLDVPLLKGLADKYGKTPAQVVLRWDLQNDVITIPRSFRESRIIENADLFDFELSVEDMEKIDALNQNKRFGMDPDNVNF</sequence>
<evidence type="ECO:0000313" key="6">
    <source>
        <dbReference type="Proteomes" id="UP001580407"/>
    </source>
</evidence>
<keyword evidence="2" id="KW-0521">NADP</keyword>
<evidence type="ECO:0000259" key="4">
    <source>
        <dbReference type="Pfam" id="PF00248"/>
    </source>
</evidence>
<dbReference type="PRINTS" id="PR00069">
    <property type="entry name" value="ALDKETRDTASE"/>
</dbReference>
<dbReference type="PANTHER" id="PTHR43827:SF3">
    <property type="entry name" value="NADP-DEPENDENT OXIDOREDUCTASE DOMAIN-CONTAINING PROTEIN"/>
    <property type="match status" value="1"/>
</dbReference>
<protein>
    <submittedName>
        <fullName evidence="5">Aldo/keto reductase</fullName>
    </submittedName>
</protein>
<keyword evidence="6" id="KW-1185">Reference proteome</keyword>
<proteinExistence type="inferred from homology"/>
<evidence type="ECO:0000313" key="5">
    <source>
        <dbReference type="EMBL" id="MFB5681454.1"/>
    </source>
</evidence>
<dbReference type="InterPro" id="IPR023210">
    <property type="entry name" value="NADP_OxRdtase_dom"/>
</dbReference>
<dbReference type="SUPFAM" id="SSF51430">
    <property type="entry name" value="NAD(P)-linked oxidoreductase"/>
    <property type="match status" value="1"/>
</dbReference>
<dbReference type="PROSITE" id="PS00062">
    <property type="entry name" value="ALDOKETO_REDUCTASE_2"/>
    <property type="match status" value="1"/>
</dbReference>
<dbReference type="CDD" id="cd19157">
    <property type="entry name" value="AKR_AKR5G1-3"/>
    <property type="match status" value="1"/>
</dbReference>
<dbReference type="InterPro" id="IPR044500">
    <property type="entry name" value="AKR5G"/>
</dbReference>
<accession>A0ABV5B7V6</accession>
<dbReference type="RefSeq" id="WP_375525242.1">
    <property type="nucleotide sequence ID" value="NZ_JBHILM010000010.1"/>
</dbReference>
<reference evidence="5 6" key="1">
    <citation type="submission" date="2024-09" db="EMBL/GenBank/DDBJ databases">
        <authorList>
            <person name="Ruan L."/>
        </authorList>
    </citation>
    <scope>NUCLEOTIDE SEQUENCE [LARGE SCALE GENOMIC DNA]</scope>
    <source>
        <strain evidence="5 6">D33</strain>
    </source>
</reference>
<name>A0ABV5B7V6_9BACL</name>
<dbReference type="EMBL" id="JBHILM010000010">
    <property type="protein sequence ID" value="MFB5681454.1"/>
    <property type="molecule type" value="Genomic_DNA"/>
</dbReference>
<dbReference type="Proteomes" id="UP001580407">
    <property type="component" value="Unassembled WGS sequence"/>
</dbReference>
<gene>
    <name evidence="5" type="ORF">ACE3NQ_11075</name>
</gene>
<dbReference type="InterPro" id="IPR020471">
    <property type="entry name" value="AKR"/>
</dbReference>
<dbReference type="PIRSF" id="PIRSF000097">
    <property type="entry name" value="AKR"/>
    <property type="match status" value="1"/>
</dbReference>
<dbReference type="PANTHER" id="PTHR43827">
    <property type="entry name" value="2,5-DIKETO-D-GLUCONIC ACID REDUCTASE"/>
    <property type="match status" value="1"/>
</dbReference>
<organism evidence="5 6">
    <name type="scientific">Paenibacillus terreus</name>
    <dbReference type="NCBI Taxonomy" id="1387834"/>
    <lineage>
        <taxon>Bacteria</taxon>
        <taxon>Bacillati</taxon>
        <taxon>Bacillota</taxon>
        <taxon>Bacilli</taxon>
        <taxon>Bacillales</taxon>
        <taxon>Paenibacillaceae</taxon>
        <taxon>Paenibacillus</taxon>
    </lineage>
</organism>
<evidence type="ECO:0000256" key="3">
    <source>
        <dbReference type="ARBA" id="ARBA00023002"/>
    </source>
</evidence>
<dbReference type="InterPro" id="IPR036812">
    <property type="entry name" value="NAD(P)_OxRdtase_dom_sf"/>
</dbReference>
<evidence type="ECO:0000256" key="2">
    <source>
        <dbReference type="ARBA" id="ARBA00022857"/>
    </source>
</evidence>
<dbReference type="Gene3D" id="3.20.20.100">
    <property type="entry name" value="NADP-dependent oxidoreductase domain"/>
    <property type="match status" value="1"/>
</dbReference>
<evidence type="ECO:0000256" key="1">
    <source>
        <dbReference type="ARBA" id="ARBA00007905"/>
    </source>
</evidence>
<feature type="domain" description="NADP-dependent oxidoreductase" evidence="4">
    <location>
        <begin position="23"/>
        <end position="268"/>
    </location>
</feature>
<dbReference type="InterPro" id="IPR018170">
    <property type="entry name" value="Aldo/ket_reductase_CS"/>
</dbReference>
<comment type="caution">
    <text evidence="5">The sequence shown here is derived from an EMBL/GenBank/DDBJ whole genome shotgun (WGS) entry which is preliminary data.</text>
</comment>
<keyword evidence="3" id="KW-0560">Oxidoreductase</keyword>
<comment type="similarity">
    <text evidence="1">Belongs to the aldo/keto reductase family.</text>
</comment>
<dbReference type="Pfam" id="PF00248">
    <property type="entry name" value="Aldo_ket_red"/>
    <property type="match status" value="1"/>
</dbReference>